<keyword evidence="2" id="KW-1185">Reference proteome</keyword>
<dbReference type="Proteomes" id="UP001159641">
    <property type="component" value="Unassembled WGS sequence"/>
</dbReference>
<dbReference type="EMBL" id="JAIQCJ010001357">
    <property type="protein sequence ID" value="KAJ8790409.1"/>
    <property type="molecule type" value="Genomic_DNA"/>
</dbReference>
<reference evidence="1 2" key="1">
    <citation type="submission" date="2022-11" db="EMBL/GenBank/DDBJ databases">
        <title>Whole genome sequence of Eschrichtius robustus ER-17-0199.</title>
        <authorList>
            <person name="Bruniche-Olsen A."/>
            <person name="Black A.N."/>
            <person name="Fields C.J."/>
            <person name="Walden K."/>
            <person name="Dewoody J.A."/>
        </authorList>
    </citation>
    <scope>NUCLEOTIDE SEQUENCE [LARGE SCALE GENOMIC DNA]</scope>
    <source>
        <strain evidence="1">ER-17-0199</strain>
        <tissue evidence="1">Blubber</tissue>
    </source>
</reference>
<name>A0AB34HFZ7_ESCRO</name>
<evidence type="ECO:0000313" key="1">
    <source>
        <dbReference type="EMBL" id="KAJ8790409.1"/>
    </source>
</evidence>
<gene>
    <name evidence="1" type="ORF">J1605_021486</name>
</gene>
<organism evidence="1 2">
    <name type="scientific">Eschrichtius robustus</name>
    <name type="common">California gray whale</name>
    <name type="synonym">Eschrichtius gibbosus</name>
    <dbReference type="NCBI Taxonomy" id="9764"/>
    <lineage>
        <taxon>Eukaryota</taxon>
        <taxon>Metazoa</taxon>
        <taxon>Chordata</taxon>
        <taxon>Craniata</taxon>
        <taxon>Vertebrata</taxon>
        <taxon>Euteleostomi</taxon>
        <taxon>Mammalia</taxon>
        <taxon>Eutheria</taxon>
        <taxon>Laurasiatheria</taxon>
        <taxon>Artiodactyla</taxon>
        <taxon>Whippomorpha</taxon>
        <taxon>Cetacea</taxon>
        <taxon>Mysticeti</taxon>
        <taxon>Eschrichtiidae</taxon>
        <taxon>Eschrichtius</taxon>
    </lineage>
</organism>
<sequence>MPLRSVHAAAVLLLVVLKEQPSNPTPLNDSSL</sequence>
<accession>A0AB34HFZ7</accession>
<proteinExistence type="predicted"/>
<evidence type="ECO:0000313" key="2">
    <source>
        <dbReference type="Proteomes" id="UP001159641"/>
    </source>
</evidence>
<dbReference type="AlphaFoldDB" id="A0AB34HFZ7"/>
<protein>
    <submittedName>
        <fullName evidence="1">Uncharacterized protein</fullName>
    </submittedName>
</protein>
<comment type="caution">
    <text evidence="1">The sequence shown here is derived from an EMBL/GenBank/DDBJ whole genome shotgun (WGS) entry which is preliminary data.</text>
</comment>